<keyword evidence="5" id="KW-0418">Kinase</keyword>
<feature type="region of interest" description="Disordered" evidence="11">
    <location>
        <begin position="1"/>
        <end position="101"/>
    </location>
</feature>
<name>A0AAD1Y0I3_EUPCR</name>
<feature type="compositionally biased region" description="Basic residues" evidence="11">
    <location>
        <begin position="1"/>
        <end position="10"/>
    </location>
</feature>
<dbReference type="Gene3D" id="3.30.200.20">
    <property type="entry name" value="Phosphorylase Kinase, domain 1"/>
    <property type="match status" value="1"/>
</dbReference>
<feature type="compositionally biased region" description="Basic and acidic residues" evidence="11">
    <location>
        <begin position="74"/>
        <end position="101"/>
    </location>
</feature>
<dbReference type="GO" id="GO:0050684">
    <property type="term" value="P:regulation of mRNA processing"/>
    <property type="evidence" value="ECO:0007669"/>
    <property type="project" value="TreeGrafter"/>
</dbReference>
<dbReference type="InterPro" id="IPR017441">
    <property type="entry name" value="Protein_kinase_ATP_BS"/>
</dbReference>
<feature type="compositionally biased region" description="Basic and acidic residues" evidence="11">
    <location>
        <begin position="374"/>
        <end position="386"/>
    </location>
</feature>
<evidence type="ECO:0000256" key="2">
    <source>
        <dbReference type="ARBA" id="ARBA00022527"/>
    </source>
</evidence>
<dbReference type="InterPro" id="IPR011009">
    <property type="entry name" value="Kinase-like_dom_sf"/>
</dbReference>
<feature type="compositionally biased region" description="Basic and acidic residues" evidence="11">
    <location>
        <begin position="16"/>
        <end position="65"/>
    </location>
</feature>
<dbReference type="GO" id="GO:0000245">
    <property type="term" value="P:spliceosomal complex assembly"/>
    <property type="evidence" value="ECO:0007669"/>
    <property type="project" value="TreeGrafter"/>
</dbReference>
<evidence type="ECO:0000256" key="1">
    <source>
        <dbReference type="ARBA" id="ARBA00012513"/>
    </source>
</evidence>
<feature type="region of interest" description="Disordered" evidence="11">
    <location>
        <begin position="363"/>
        <end position="389"/>
    </location>
</feature>
<keyword evidence="2" id="KW-0723">Serine/threonine-protein kinase</keyword>
<feature type="coiled-coil region" evidence="10">
    <location>
        <begin position="757"/>
        <end position="790"/>
    </location>
</feature>
<dbReference type="PANTHER" id="PTHR47634:SF9">
    <property type="entry name" value="PROTEIN KINASE DOMAIN-CONTAINING PROTEIN-RELATED"/>
    <property type="match status" value="1"/>
</dbReference>
<dbReference type="InterPro" id="IPR008271">
    <property type="entry name" value="Ser/Thr_kinase_AS"/>
</dbReference>
<dbReference type="AlphaFoldDB" id="A0AAD1Y0I3"/>
<dbReference type="EC" id="2.7.11.1" evidence="1"/>
<dbReference type="SMART" id="SM00220">
    <property type="entry name" value="S_TKc"/>
    <property type="match status" value="1"/>
</dbReference>
<dbReference type="Gene3D" id="1.10.510.10">
    <property type="entry name" value="Transferase(Phosphotransferase) domain 1"/>
    <property type="match status" value="2"/>
</dbReference>
<protein>
    <recommendedName>
        <fullName evidence="1">non-specific serine/threonine protein kinase</fullName>
        <ecNumber evidence="1">2.7.11.1</ecNumber>
    </recommendedName>
</protein>
<organism evidence="13 14">
    <name type="scientific">Euplotes crassus</name>
    <dbReference type="NCBI Taxonomy" id="5936"/>
    <lineage>
        <taxon>Eukaryota</taxon>
        <taxon>Sar</taxon>
        <taxon>Alveolata</taxon>
        <taxon>Ciliophora</taxon>
        <taxon>Intramacronucleata</taxon>
        <taxon>Spirotrichea</taxon>
        <taxon>Hypotrichia</taxon>
        <taxon>Euplotida</taxon>
        <taxon>Euplotidae</taxon>
        <taxon>Moneuplotes</taxon>
    </lineage>
</organism>
<dbReference type="PANTHER" id="PTHR47634">
    <property type="entry name" value="PROTEIN KINASE DOMAIN-CONTAINING PROTEIN-RELATED"/>
    <property type="match status" value="1"/>
</dbReference>
<evidence type="ECO:0000313" key="13">
    <source>
        <dbReference type="EMBL" id="CAI2382353.1"/>
    </source>
</evidence>
<evidence type="ECO:0000256" key="9">
    <source>
        <dbReference type="PROSITE-ProRule" id="PRU10141"/>
    </source>
</evidence>
<feature type="compositionally biased region" description="Basic and acidic residues" evidence="11">
    <location>
        <begin position="497"/>
        <end position="510"/>
    </location>
</feature>
<evidence type="ECO:0000256" key="5">
    <source>
        <dbReference type="ARBA" id="ARBA00022777"/>
    </source>
</evidence>
<dbReference type="SUPFAM" id="SSF56112">
    <property type="entry name" value="Protein kinase-like (PK-like)"/>
    <property type="match status" value="1"/>
</dbReference>
<feature type="binding site" evidence="9">
    <location>
        <position position="174"/>
    </location>
    <ligand>
        <name>ATP</name>
        <dbReference type="ChEBI" id="CHEBI:30616"/>
    </ligand>
</feature>
<comment type="caution">
    <text evidence="13">The sequence shown here is derived from an EMBL/GenBank/DDBJ whole genome shotgun (WGS) entry which is preliminary data.</text>
</comment>
<gene>
    <name evidence="13" type="ORF">ECRASSUSDP1_LOCUS23824</name>
</gene>
<evidence type="ECO:0000256" key="10">
    <source>
        <dbReference type="SAM" id="Coils"/>
    </source>
</evidence>
<feature type="compositionally biased region" description="Polar residues" evidence="11">
    <location>
        <begin position="482"/>
        <end position="491"/>
    </location>
</feature>
<keyword evidence="4 9" id="KW-0547">Nucleotide-binding</keyword>
<evidence type="ECO:0000256" key="3">
    <source>
        <dbReference type="ARBA" id="ARBA00022679"/>
    </source>
</evidence>
<evidence type="ECO:0000313" key="14">
    <source>
        <dbReference type="Proteomes" id="UP001295684"/>
    </source>
</evidence>
<evidence type="ECO:0000256" key="11">
    <source>
        <dbReference type="SAM" id="MobiDB-lite"/>
    </source>
</evidence>
<dbReference type="PROSITE" id="PS50011">
    <property type="entry name" value="PROTEIN_KINASE_DOM"/>
    <property type="match status" value="1"/>
</dbReference>
<dbReference type="Proteomes" id="UP001295684">
    <property type="component" value="Unassembled WGS sequence"/>
</dbReference>
<dbReference type="GO" id="GO:0005524">
    <property type="term" value="F:ATP binding"/>
    <property type="evidence" value="ECO:0007669"/>
    <property type="project" value="UniProtKB-UniRule"/>
</dbReference>
<dbReference type="PROSITE" id="PS00108">
    <property type="entry name" value="PROTEIN_KINASE_ST"/>
    <property type="match status" value="1"/>
</dbReference>
<evidence type="ECO:0000256" key="6">
    <source>
        <dbReference type="ARBA" id="ARBA00022840"/>
    </source>
</evidence>
<dbReference type="PROSITE" id="PS00107">
    <property type="entry name" value="PROTEIN_KINASE_ATP"/>
    <property type="match status" value="1"/>
</dbReference>
<keyword evidence="14" id="KW-1185">Reference proteome</keyword>
<feature type="domain" description="Protein kinase" evidence="12">
    <location>
        <begin position="145"/>
        <end position="752"/>
    </location>
</feature>
<evidence type="ECO:0000256" key="8">
    <source>
        <dbReference type="ARBA" id="ARBA00048679"/>
    </source>
</evidence>
<keyword evidence="6 9" id="KW-0067">ATP-binding</keyword>
<sequence>MSDGGKHKKIQNSMGKDTDKNSEDEKNKEFEEMINKKIENAKVGETTPDNKRTKDNKRVGQHENIHASGKKMRHEYDDKHQRKKMADGKSGQEENKKIVEAKPLKDELGSSFYADSDSSEDEGLPDYKIGGYHPVHVGEVFKERYVIIQKLGWGHFSTVWLAKDKKYNTYVALKVQKSAQHYIEAAYDEVEILDQVSSFWQKKEWQESLKHYYKDDPKKLKEIKDSSKYCHTVQLLNAFMHHGPNGKHYVMVFEILGVNLLEIIKRYDYKGVPLHLVRELTKQCLIGLDYMNRVCKLIHTDLKPENVVITLTKNELKGIRDKGVLKTTKMYHQDEKQIARIVAGAHDEIILSSRALKEETKAVHKDSISNTDAQSKDWNDMTAKEKKNFRKNKRKRIKKYITQGKLPENFDDLEKEEKDKLYAEVRNQIEQENLRREGKLEETKDNDSEEKEIEIESKDIGLTQMTTNTDLSKSKDELGTTDAENTETSNVEAEVAQDSKENAPPTEKKKPSAKKKPVNFRHSSAPRNNGGDFDEDEAKELEKLQQLMGEGMDDAPSHPNIPLLNTHLIQDQQKSNDKLTKRGPKIDEDVNLAIVDMGNGCWTHHHFTSQIQTRQYRSPETIIGVPYGPSADIWSLACMVFELLTGDFLFEPRKGYYYDKDDDHLAQMIELLGRMPKNFALSGKNSKRFFDSTGHLRKIRGLNYWPLHRVLTEKYRFIPKEAEALADFLQEMLIWYPEKRATAQEMLEHPWLKMPRNDNFKMEAQEYEKMMEEIKKKEEAEKIKRELEVILREGNMDPEVLSKKIRSENMSELAESNFEKNAADIEDFECSDIDAEPVYDEEDSITLGYYASDSDDDDQYMPRDNSFDLDPDAETLIKPSKEKYNLFVGGGYGKGKPLNNSFTGPYNNMDHIHVDRGANKQFD</sequence>
<evidence type="ECO:0000259" key="12">
    <source>
        <dbReference type="PROSITE" id="PS50011"/>
    </source>
</evidence>
<dbReference type="FunFam" id="1.10.510.10:FF:000339">
    <property type="entry name" value="Serine/threonine-protein kinase SRPK-like protein"/>
    <property type="match status" value="1"/>
</dbReference>
<proteinExistence type="predicted"/>
<dbReference type="InterPro" id="IPR051334">
    <property type="entry name" value="SRPK"/>
</dbReference>
<accession>A0AAD1Y0I3</accession>
<dbReference type="GO" id="GO:0004674">
    <property type="term" value="F:protein serine/threonine kinase activity"/>
    <property type="evidence" value="ECO:0007669"/>
    <property type="project" value="UniProtKB-KW"/>
</dbReference>
<comment type="catalytic activity">
    <reaction evidence="8">
        <text>L-seryl-[protein] + ATP = O-phospho-L-seryl-[protein] + ADP + H(+)</text>
        <dbReference type="Rhea" id="RHEA:17989"/>
        <dbReference type="Rhea" id="RHEA-COMP:9863"/>
        <dbReference type="Rhea" id="RHEA-COMP:11604"/>
        <dbReference type="ChEBI" id="CHEBI:15378"/>
        <dbReference type="ChEBI" id="CHEBI:29999"/>
        <dbReference type="ChEBI" id="CHEBI:30616"/>
        <dbReference type="ChEBI" id="CHEBI:83421"/>
        <dbReference type="ChEBI" id="CHEBI:456216"/>
        <dbReference type="EC" id="2.7.11.1"/>
    </reaction>
</comment>
<dbReference type="EMBL" id="CAMPGE010024520">
    <property type="protein sequence ID" value="CAI2382353.1"/>
    <property type="molecule type" value="Genomic_DNA"/>
</dbReference>
<keyword evidence="3" id="KW-0808">Transferase</keyword>
<feature type="compositionally biased region" description="Basic and acidic residues" evidence="11">
    <location>
        <begin position="433"/>
        <end position="446"/>
    </location>
</feature>
<dbReference type="Pfam" id="PF00069">
    <property type="entry name" value="Pkinase"/>
    <property type="match status" value="2"/>
</dbReference>
<dbReference type="InterPro" id="IPR000719">
    <property type="entry name" value="Prot_kinase_dom"/>
</dbReference>
<comment type="catalytic activity">
    <reaction evidence="7">
        <text>L-threonyl-[protein] + ATP = O-phospho-L-threonyl-[protein] + ADP + H(+)</text>
        <dbReference type="Rhea" id="RHEA:46608"/>
        <dbReference type="Rhea" id="RHEA-COMP:11060"/>
        <dbReference type="Rhea" id="RHEA-COMP:11605"/>
        <dbReference type="ChEBI" id="CHEBI:15378"/>
        <dbReference type="ChEBI" id="CHEBI:30013"/>
        <dbReference type="ChEBI" id="CHEBI:30616"/>
        <dbReference type="ChEBI" id="CHEBI:61977"/>
        <dbReference type="ChEBI" id="CHEBI:456216"/>
        <dbReference type="EC" id="2.7.11.1"/>
    </reaction>
</comment>
<keyword evidence="10" id="KW-0175">Coiled coil</keyword>
<reference evidence="13" key="1">
    <citation type="submission" date="2023-07" db="EMBL/GenBank/DDBJ databases">
        <authorList>
            <consortium name="AG Swart"/>
            <person name="Singh M."/>
            <person name="Singh A."/>
            <person name="Seah K."/>
            <person name="Emmerich C."/>
        </authorList>
    </citation>
    <scope>NUCLEOTIDE SEQUENCE</scope>
    <source>
        <strain evidence="13">DP1</strain>
    </source>
</reference>
<feature type="region of interest" description="Disordered" evidence="11">
    <location>
        <begin position="433"/>
        <end position="535"/>
    </location>
</feature>
<evidence type="ECO:0000256" key="7">
    <source>
        <dbReference type="ARBA" id="ARBA00047899"/>
    </source>
</evidence>
<evidence type="ECO:0000256" key="4">
    <source>
        <dbReference type="ARBA" id="ARBA00022741"/>
    </source>
</evidence>